<dbReference type="EMBL" id="LAZR01009260">
    <property type="protein sequence ID" value="KKM73697.1"/>
    <property type="molecule type" value="Genomic_DNA"/>
</dbReference>
<proteinExistence type="predicted"/>
<accession>A0A0F9MWT3</accession>
<organism evidence="1">
    <name type="scientific">marine sediment metagenome</name>
    <dbReference type="NCBI Taxonomy" id="412755"/>
    <lineage>
        <taxon>unclassified sequences</taxon>
        <taxon>metagenomes</taxon>
        <taxon>ecological metagenomes</taxon>
    </lineage>
</organism>
<gene>
    <name evidence="1" type="ORF">LCGC14_1407900</name>
</gene>
<name>A0A0F9MWT3_9ZZZZ</name>
<dbReference type="AlphaFoldDB" id="A0A0F9MWT3"/>
<sequence length="66" mass="7738">MNLMTKFDLSSIVYHILDDLKEYKMQVTEISIYMDGGYKYYCKWVDPEHSIVGGSFFEGELKGEDE</sequence>
<comment type="caution">
    <text evidence="1">The sequence shown here is derived from an EMBL/GenBank/DDBJ whole genome shotgun (WGS) entry which is preliminary data.</text>
</comment>
<reference evidence="1" key="1">
    <citation type="journal article" date="2015" name="Nature">
        <title>Complex archaea that bridge the gap between prokaryotes and eukaryotes.</title>
        <authorList>
            <person name="Spang A."/>
            <person name="Saw J.H."/>
            <person name="Jorgensen S.L."/>
            <person name="Zaremba-Niedzwiedzka K."/>
            <person name="Martijn J."/>
            <person name="Lind A.E."/>
            <person name="van Eijk R."/>
            <person name="Schleper C."/>
            <person name="Guy L."/>
            <person name="Ettema T.J."/>
        </authorList>
    </citation>
    <scope>NUCLEOTIDE SEQUENCE</scope>
</reference>
<evidence type="ECO:0000313" key="1">
    <source>
        <dbReference type="EMBL" id="KKM73697.1"/>
    </source>
</evidence>
<protein>
    <submittedName>
        <fullName evidence="1">Uncharacterized protein</fullName>
    </submittedName>
</protein>